<dbReference type="EMBL" id="BAAAPB010000002">
    <property type="protein sequence ID" value="GAA1960687.1"/>
    <property type="molecule type" value="Genomic_DNA"/>
</dbReference>
<dbReference type="RefSeq" id="WP_344044721.1">
    <property type="nucleotide sequence ID" value="NZ_BAAAPB010000002.1"/>
</dbReference>
<protein>
    <submittedName>
        <fullName evidence="1">Uncharacterized protein</fullName>
    </submittedName>
</protein>
<proteinExistence type="predicted"/>
<dbReference type="Proteomes" id="UP001500571">
    <property type="component" value="Unassembled WGS sequence"/>
</dbReference>
<sequence length="146" mass="16096">MGHEAGLVEPLATPLRRALRQAVLDHAVAERRQTHLPILHLGLPGGRDVVHPVRQDEPTDHSLRSDIVAALVRRAALAGTPLVWLTRPGELVDQDVDAAWLGGARQAFGEAGLPLVYVVVNRHGWRDPRSGLQMSWVRMRRRSPGT</sequence>
<gene>
    <name evidence="1" type="ORF">GCM10009798_20520</name>
</gene>
<comment type="caution">
    <text evidence="1">The sequence shown here is derived from an EMBL/GenBank/DDBJ whole genome shotgun (WGS) entry which is preliminary data.</text>
</comment>
<accession>A0ABP5CC50</accession>
<evidence type="ECO:0000313" key="2">
    <source>
        <dbReference type="Proteomes" id="UP001500571"/>
    </source>
</evidence>
<reference evidence="2" key="1">
    <citation type="journal article" date="2019" name="Int. J. Syst. Evol. Microbiol.">
        <title>The Global Catalogue of Microorganisms (GCM) 10K type strain sequencing project: providing services to taxonomists for standard genome sequencing and annotation.</title>
        <authorList>
            <consortium name="The Broad Institute Genomics Platform"/>
            <consortium name="The Broad Institute Genome Sequencing Center for Infectious Disease"/>
            <person name="Wu L."/>
            <person name="Ma J."/>
        </authorList>
    </citation>
    <scope>NUCLEOTIDE SEQUENCE [LARGE SCALE GENOMIC DNA]</scope>
    <source>
        <strain evidence="2">JCM 15309</strain>
    </source>
</reference>
<evidence type="ECO:0000313" key="1">
    <source>
        <dbReference type="EMBL" id="GAA1960687.1"/>
    </source>
</evidence>
<name>A0ABP5CC50_9ACTN</name>
<keyword evidence="2" id="KW-1185">Reference proteome</keyword>
<organism evidence="1 2">
    <name type="scientific">Nocardioides panacihumi</name>
    <dbReference type="NCBI Taxonomy" id="400774"/>
    <lineage>
        <taxon>Bacteria</taxon>
        <taxon>Bacillati</taxon>
        <taxon>Actinomycetota</taxon>
        <taxon>Actinomycetes</taxon>
        <taxon>Propionibacteriales</taxon>
        <taxon>Nocardioidaceae</taxon>
        <taxon>Nocardioides</taxon>
    </lineage>
</organism>